<dbReference type="InterPro" id="IPR029058">
    <property type="entry name" value="AB_hydrolase_fold"/>
</dbReference>
<dbReference type="Proteomes" id="UP000494115">
    <property type="component" value="Unassembled WGS sequence"/>
</dbReference>
<dbReference type="InterPro" id="IPR000073">
    <property type="entry name" value="AB_hydrolase_1"/>
</dbReference>
<name>A0A6S7BL68_9BURK</name>
<protein>
    <submittedName>
        <fullName evidence="2">Haloalkane dehalogenase</fullName>
        <ecNumber evidence="2">3.8.1.5</ecNumber>
    </submittedName>
</protein>
<dbReference type="SUPFAM" id="SSF53474">
    <property type="entry name" value="alpha/beta-Hydrolases"/>
    <property type="match status" value="1"/>
</dbReference>
<keyword evidence="3" id="KW-1185">Reference proteome</keyword>
<accession>A0A6S7BL68</accession>
<feature type="domain" description="AB hydrolase-1" evidence="1">
    <location>
        <begin position="21"/>
        <end position="132"/>
    </location>
</feature>
<evidence type="ECO:0000259" key="1">
    <source>
        <dbReference type="Pfam" id="PF00561"/>
    </source>
</evidence>
<gene>
    <name evidence="2" type="primary">dhaA</name>
    <name evidence="2" type="ORF">LMG28138_05472</name>
</gene>
<dbReference type="PRINTS" id="PR00111">
    <property type="entry name" value="ABHYDROLASE"/>
</dbReference>
<evidence type="ECO:0000313" key="3">
    <source>
        <dbReference type="Proteomes" id="UP000494115"/>
    </source>
</evidence>
<reference evidence="2 3" key="1">
    <citation type="submission" date="2020-04" db="EMBL/GenBank/DDBJ databases">
        <authorList>
            <person name="De Canck E."/>
        </authorList>
    </citation>
    <scope>NUCLEOTIDE SEQUENCE [LARGE SCALE GENOMIC DNA]</scope>
    <source>
        <strain evidence="2 3">LMG 28138</strain>
    </source>
</reference>
<dbReference type="PRINTS" id="PR00412">
    <property type="entry name" value="EPOXHYDRLASE"/>
</dbReference>
<evidence type="ECO:0000313" key="2">
    <source>
        <dbReference type="EMBL" id="CAB3804146.1"/>
    </source>
</evidence>
<dbReference type="EC" id="3.8.1.5" evidence="2"/>
<dbReference type="InterPro" id="IPR050266">
    <property type="entry name" value="AB_hydrolase_sf"/>
</dbReference>
<proteinExistence type="predicted"/>
<sequence length="271" mass="29471">MPFIEIEGKPLHYQTRGTGFPVLLGHSYLWDSSMWAPQIDALSRHYQVIVPDLWGHGQSGRLPENTHTLGDLATHAGRLLDALGIGQCAIVGLSVGGMWGSELALREPGRVKCLVLMDTDRSAEPDVTLKQYSQMFNAIESLGSIPAPMIDVIVPLFFRRGATLDGEVHARFRKALAAFSADQLRQSVVPLGRLIFGRPDALASLAGLDAASTLIMCGELDIPRPPTEMARMAAVIGCRQMLIPDAGHISNLENQSFVTDTLLAWLDQHVA</sequence>
<dbReference type="RefSeq" id="WP_175108035.1">
    <property type="nucleotide sequence ID" value="NZ_CADIKM010000061.1"/>
</dbReference>
<dbReference type="AlphaFoldDB" id="A0A6S7BL68"/>
<dbReference type="PANTHER" id="PTHR43798">
    <property type="entry name" value="MONOACYLGLYCEROL LIPASE"/>
    <property type="match status" value="1"/>
</dbReference>
<organism evidence="2 3">
    <name type="scientific">Pararobbsia alpina</name>
    <dbReference type="NCBI Taxonomy" id="621374"/>
    <lineage>
        <taxon>Bacteria</taxon>
        <taxon>Pseudomonadati</taxon>
        <taxon>Pseudomonadota</taxon>
        <taxon>Betaproteobacteria</taxon>
        <taxon>Burkholderiales</taxon>
        <taxon>Burkholderiaceae</taxon>
        <taxon>Pararobbsia</taxon>
    </lineage>
</organism>
<keyword evidence="2" id="KW-0378">Hydrolase</keyword>
<dbReference type="Gene3D" id="3.40.50.1820">
    <property type="entry name" value="alpha/beta hydrolase"/>
    <property type="match status" value="1"/>
</dbReference>
<dbReference type="EMBL" id="CADIKM010000061">
    <property type="protein sequence ID" value="CAB3804146.1"/>
    <property type="molecule type" value="Genomic_DNA"/>
</dbReference>
<dbReference type="Pfam" id="PF00561">
    <property type="entry name" value="Abhydrolase_1"/>
    <property type="match status" value="1"/>
</dbReference>
<dbReference type="PANTHER" id="PTHR43798:SF29">
    <property type="entry name" value="AB HYDROLASE-1 DOMAIN-CONTAINING PROTEIN"/>
    <property type="match status" value="1"/>
</dbReference>
<dbReference type="GO" id="GO:0018786">
    <property type="term" value="F:haloalkane dehalogenase activity"/>
    <property type="evidence" value="ECO:0007669"/>
    <property type="project" value="UniProtKB-EC"/>
</dbReference>
<dbReference type="InterPro" id="IPR000639">
    <property type="entry name" value="Epox_hydrolase-like"/>
</dbReference>